<dbReference type="PANTHER" id="PTHR19302">
    <property type="entry name" value="GAMMA TUBULIN COMPLEX PROTEIN"/>
    <property type="match status" value="1"/>
</dbReference>
<comment type="subcellular location">
    <subcellularLocation>
        <location evidence="1">Cytoplasm</location>
        <location evidence="1">Cytoskeleton</location>
    </subcellularLocation>
</comment>
<keyword evidence="10" id="KW-1185">Reference proteome</keyword>
<dbReference type="GO" id="GO:0043015">
    <property type="term" value="F:gamma-tubulin binding"/>
    <property type="evidence" value="ECO:0007669"/>
    <property type="project" value="InterPro"/>
</dbReference>
<feature type="compositionally biased region" description="Polar residues" evidence="6">
    <location>
        <begin position="196"/>
        <end position="206"/>
    </location>
</feature>
<reference evidence="9 10" key="1">
    <citation type="submission" date="2024-01" db="EMBL/GenBank/DDBJ databases">
        <title>The genome of the rayed Mediterranean limpet Patella caerulea (Linnaeus, 1758).</title>
        <authorList>
            <person name="Anh-Thu Weber A."/>
            <person name="Halstead-Nussloch G."/>
        </authorList>
    </citation>
    <scope>NUCLEOTIDE SEQUENCE [LARGE SCALE GENOMIC DNA]</scope>
    <source>
        <strain evidence="9">AATW-2023a</strain>
        <tissue evidence="9">Whole specimen</tissue>
    </source>
</reference>
<dbReference type="GO" id="GO:0031122">
    <property type="term" value="P:cytoplasmic microtubule organization"/>
    <property type="evidence" value="ECO:0007669"/>
    <property type="project" value="TreeGrafter"/>
</dbReference>
<evidence type="ECO:0000259" key="8">
    <source>
        <dbReference type="Pfam" id="PF17681"/>
    </source>
</evidence>
<dbReference type="GO" id="GO:0000922">
    <property type="term" value="C:spindle pole"/>
    <property type="evidence" value="ECO:0007669"/>
    <property type="project" value="InterPro"/>
</dbReference>
<evidence type="ECO:0000256" key="3">
    <source>
        <dbReference type="ARBA" id="ARBA00022490"/>
    </source>
</evidence>
<dbReference type="GO" id="GO:0000930">
    <property type="term" value="C:gamma-tubulin complex"/>
    <property type="evidence" value="ECO:0007669"/>
    <property type="project" value="TreeGrafter"/>
</dbReference>
<evidence type="ECO:0008006" key="11">
    <source>
        <dbReference type="Google" id="ProtNLM"/>
    </source>
</evidence>
<dbReference type="InterPro" id="IPR042241">
    <property type="entry name" value="GCP_C_sf"/>
</dbReference>
<proteinExistence type="inferred from homology"/>
<dbReference type="EMBL" id="JAZGQO010000002">
    <property type="protein sequence ID" value="KAK6192196.1"/>
    <property type="molecule type" value="Genomic_DNA"/>
</dbReference>
<dbReference type="GO" id="GO:0000278">
    <property type="term" value="P:mitotic cell cycle"/>
    <property type="evidence" value="ECO:0007669"/>
    <property type="project" value="TreeGrafter"/>
</dbReference>
<dbReference type="GO" id="GO:0005874">
    <property type="term" value="C:microtubule"/>
    <property type="evidence" value="ECO:0007669"/>
    <property type="project" value="UniProtKB-KW"/>
</dbReference>
<keyword evidence="4" id="KW-0493">Microtubule</keyword>
<comment type="caution">
    <text evidence="9">The sequence shown here is derived from an EMBL/GenBank/DDBJ whole genome shotgun (WGS) entry which is preliminary data.</text>
</comment>
<accession>A0AAN8K8E6</accession>
<dbReference type="InterPro" id="IPR007259">
    <property type="entry name" value="GCP"/>
</dbReference>
<evidence type="ECO:0000256" key="2">
    <source>
        <dbReference type="ARBA" id="ARBA00010337"/>
    </source>
</evidence>
<gene>
    <name evidence="9" type="ORF">SNE40_003708</name>
</gene>
<protein>
    <recommendedName>
        <fullName evidence="11">Gamma-tubulin complex component</fullName>
    </recommendedName>
</protein>
<evidence type="ECO:0000256" key="1">
    <source>
        <dbReference type="ARBA" id="ARBA00004245"/>
    </source>
</evidence>
<dbReference type="Pfam" id="PF17681">
    <property type="entry name" value="GCP_N_terminal"/>
    <property type="match status" value="1"/>
</dbReference>
<keyword evidence="3" id="KW-0963">Cytoplasm</keyword>
<sequence length="905" mass="103488">MASQGDYAVTSPSAILQKLCCKITGLPDDTVLPYYQLSLRIISSKFSPAIETDEFQVSEKIKRQLARKGREKDAALFSELHRKLKAQGVLHNRWAVLHLLMTLSDTGIKRQAAPSFDSSIFNKGLPAYATSTPFHPTIRANNLTLSGSTILSGGSSGISSINSGLTSSTTPVAQSFIPSNAVVSVQNNRHEDKSNQRQNVGTKSQTITLTNKNFESAVVPRTPGTVVSTQTPASRDKDNTSFEIPENELLKDLMFAFQGIEGRWIKFNSAKDGYRIEHQVGIPKSVRQLISKLTECGWLYNRTKSYITSWSSDKAFGLVGQSFCAALHQELAEYYRFITVMEAQVQHERDQGIGDVNGGLTLRRLAVWTFDPLVRLKVLAALVDVCKGKKGGALASAIYSYMQHGDPYVRSLIRHTLTMVFQPIYATLVRWIYDGELEDTYHEFFVASDPTVNNDKLWNDKYSLRKTMIPTCLSIEQARRILLTGKSINFLRQVCEDRTATTGREAAMDLDISQAETMFTQDVNSAFQQMIDTVYKETSRNLLDVFHSKYKFLDHLKAMRRYLLLGQGDFIRHLMDLLEEDLAKPASNLYLHNLTGILEMAIRATNAQYDDSDTLKRLDVRLLEVSPGDTGWDVFSLDYHVDGPIKTVFTPESMILYLRVFNFLWRAKRMEYILAMIWKNQISYAKSLKSIPELNKILHQCHILGAEMVHFIQQVQYYINFEVLECSWDELLTKVHEAEDLDHIIAAHQVFQDTVISRCLLDEKSRAILTQLRTIFDLIIQFQTAQRQFYESAELEVSFRDKFEKMKEKHTEEGDWAVTEVEVVEEQKRKDEFLNTVIPSTWAQLTVLSQSYQDMVQQFLVMLTCHPDVNLRFLSFRLDFNENYKARAPEQFNSPLMYQRTKRVR</sequence>
<evidence type="ECO:0000313" key="10">
    <source>
        <dbReference type="Proteomes" id="UP001347796"/>
    </source>
</evidence>
<feature type="domain" description="Gamma tubulin complex component protein N-terminal" evidence="8">
    <location>
        <begin position="250"/>
        <end position="548"/>
    </location>
</feature>
<dbReference type="Pfam" id="PF04130">
    <property type="entry name" value="GCP_C_terminal"/>
    <property type="match status" value="1"/>
</dbReference>
<dbReference type="Proteomes" id="UP001347796">
    <property type="component" value="Unassembled WGS sequence"/>
</dbReference>
<dbReference type="InterPro" id="IPR041470">
    <property type="entry name" value="GCP_N"/>
</dbReference>
<dbReference type="PANTHER" id="PTHR19302:SF14">
    <property type="entry name" value="GAMMA-TUBULIN COMPLEX COMPONENT 3"/>
    <property type="match status" value="1"/>
</dbReference>
<evidence type="ECO:0000256" key="6">
    <source>
        <dbReference type="SAM" id="MobiDB-lite"/>
    </source>
</evidence>
<keyword evidence="5" id="KW-0206">Cytoskeleton</keyword>
<dbReference type="GO" id="GO:0007020">
    <property type="term" value="P:microtubule nucleation"/>
    <property type="evidence" value="ECO:0007669"/>
    <property type="project" value="InterPro"/>
</dbReference>
<feature type="region of interest" description="Disordered" evidence="6">
    <location>
        <begin position="187"/>
        <end position="206"/>
    </location>
</feature>
<evidence type="ECO:0000256" key="5">
    <source>
        <dbReference type="ARBA" id="ARBA00023212"/>
    </source>
</evidence>
<dbReference type="Gene3D" id="1.20.120.1900">
    <property type="entry name" value="Gamma-tubulin complex, C-terminal domain"/>
    <property type="match status" value="1"/>
</dbReference>
<evidence type="ECO:0000259" key="7">
    <source>
        <dbReference type="Pfam" id="PF04130"/>
    </source>
</evidence>
<dbReference type="GO" id="GO:0051225">
    <property type="term" value="P:spindle assembly"/>
    <property type="evidence" value="ECO:0007669"/>
    <property type="project" value="TreeGrafter"/>
</dbReference>
<feature type="domain" description="Gamma tubulin complex component C-terminal" evidence="7">
    <location>
        <begin position="553"/>
        <end position="884"/>
    </location>
</feature>
<dbReference type="GO" id="GO:0051011">
    <property type="term" value="F:microtubule minus-end binding"/>
    <property type="evidence" value="ECO:0007669"/>
    <property type="project" value="TreeGrafter"/>
</dbReference>
<comment type="similarity">
    <text evidence="2">Belongs to the TUBGCP family.</text>
</comment>
<organism evidence="9 10">
    <name type="scientific">Patella caerulea</name>
    <name type="common">Rayed Mediterranean limpet</name>
    <dbReference type="NCBI Taxonomy" id="87958"/>
    <lineage>
        <taxon>Eukaryota</taxon>
        <taxon>Metazoa</taxon>
        <taxon>Spiralia</taxon>
        <taxon>Lophotrochozoa</taxon>
        <taxon>Mollusca</taxon>
        <taxon>Gastropoda</taxon>
        <taxon>Patellogastropoda</taxon>
        <taxon>Patelloidea</taxon>
        <taxon>Patellidae</taxon>
        <taxon>Patella</taxon>
    </lineage>
</organism>
<dbReference type="AlphaFoldDB" id="A0AAN8K8E6"/>
<evidence type="ECO:0000256" key="4">
    <source>
        <dbReference type="ARBA" id="ARBA00022701"/>
    </source>
</evidence>
<evidence type="ECO:0000313" key="9">
    <source>
        <dbReference type="EMBL" id="KAK6192196.1"/>
    </source>
</evidence>
<name>A0AAN8K8E6_PATCE</name>
<dbReference type="GO" id="GO:0051321">
    <property type="term" value="P:meiotic cell cycle"/>
    <property type="evidence" value="ECO:0007669"/>
    <property type="project" value="TreeGrafter"/>
</dbReference>
<dbReference type="InterPro" id="IPR040457">
    <property type="entry name" value="GCP_C"/>
</dbReference>